<dbReference type="AlphaFoldDB" id="A0AAP0I5Z1"/>
<comment type="caution">
    <text evidence="2">The sequence shown here is derived from an EMBL/GenBank/DDBJ whole genome shotgun (WGS) entry which is preliminary data.</text>
</comment>
<dbReference type="PANTHER" id="PTHR35546:SF130">
    <property type="entry name" value="EXPRESSED PROTEIN"/>
    <property type="match status" value="1"/>
</dbReference>
<dbReference type="SUPFAM" id="SSF50965">
    <property type="entry name" value="Galactose oxidase, central domain"/>
    <property type="match status" value="1"/>
</dbReference>
<evidence type="ECO:0000313" key="2">
    <source>
        <dbReference type="EMBL" id="KAK9109258.1"/>
    </source>
</evidence>
<proteinExistence type="predicted"/>
<feature type="domain" description="F-box protein At3g26010-like beta-propeller" evidence="1">
    <location>
        <begin position="57"/>
        <end position="252"/>
    </location>
</feature>
<evidence type="ECO:0000259" key="1">
    <source>
        <dbReference type="Pfam" id="PF24750"/>
    </source>
</evidence>
<dbReference type="InterPro" id="IPR011043">
    <property type="entry name" value="Gal_Oxase/kelch_b-propeller"/>
</dbReference>
<keyword evidence="3" id="KW-1185">Reference proteome</keyword>
<gene>
    <name evidence="2" type="ORF">Sjap_017318</name>
</gene>
<accession>A0AAP0I5Z1</accession>
<dbReference type="InterPro" id="IPR055290">
    <property type="entry name" value="At3g26010-like"/>
</dbReference>
<dbReference type="Proteomes" id="UP001417504">
    <property type="component" value="Unassembled WGS sequence"/>
</dbReference>
<evidence type="ECO:0000313" key="3">
    <source>
        <dbReference type="Proteomes" id="UP001417504"/>
    </source>
</evidence>
<sequence>MAQFNHHDPLFPTHHSQKGPNITSSGLFFCPRSQLFISSDVESYQFNGSNSRFKMRKVLGCTNGLLYGTLSRNTEVFIFNPITKDTVYIPNSKNHRSLGLVTDPHNPDFGFTMVSLVFSRGDYCPLKFQVYSSKTGEWRASKNDSMIVAYYAYLFLRKHQVVFTGGNKVCWSLVRNILWFDIEKEVAGVIQCPDLTNLAMTTLLQHQSSTAIGVCDGELSYSRITKKREIEVWLLRDKSNEYEWVRKYNVSLQRIFEKNWNVISKIFKKMVPSNQRKLQNVLVISRTAILVLCLIRVGRIYGLQSTLIDI</sequence>
<name>A0AAP0I5Z1_9MAGN</name>
<dbReference type="Pfam" id="PF24750">
    <property type="entry name" value="b-prop_At3g26010-like"/>
    <property type="match status" value="1"/>
</dbReference>
<reference evidence="2 3" key="1">
    <citation type="submission" date="2024-01" db="EMBL/GenBank/DDBJ databases">
        <title>Genome assemblies of Stephania.</title>
        <authorList>
            <person name="Yang L."/>
        </authorList>
    </citation>
    <scope>NUCLEOTIDE SEQUENCE [LARGE SCALE GENOMIC DNA]</scope>
    <source>
        <strain evidence="2">QJT</strain>
        <tissue evidence="2">Leaf</tissue>
    </source>
</reference>
<dbReference type="PANTHER" id="PTHR35546">
    <property type="entry name" value="F-BOX PROTEIN INTERACTION DOMAIN PROTEIN-RELATED"/>
    <property type="match status" value="1"/>
</dbReference>
<dbReference type="EMBL" id="JBBNAE010000007">
    <property type="protein sequence ID" value="KAK9109258.1"/>
    <property type="molecule type" value="Genomic_DNA"/>
</dbReference>
<organism evidence="2 3">
    <name type="scientific">Stephania japonica</name>
    <dbReference type="NCBI Taxonomy" id="461633"/>
    <lineage>
        <taxon>Eukaryota</taxon>
        <taxon>Viridiplantae</taxon>
        <taxon>Streptophyta</taxon>
        <taxon>Embryophyta</taxon>
        <taxon>Tracheophyta</taxon>
        <taxon>Spermatophyta</taxon>
        <taxon>Magnoliopsida</taxon>
        <taxon>Ranunculales</taxon>
        <taxon>Menispermaceae</taxon>
        <taxon>Menispermoideae</taxon>
        <taxon>Cissampelideae</taxon>
        <taxon>Stephania</taxon>
    </lineage>
</organism>
<dbReference type="InterPro" id="IPR056592">
    <property type="entry name" value="Beta-prop_At3g26010-like"/>
</dbReference>
<protein>
    <recommendedName>
        <fullName evidence="1">F-box protein At3g26010-like beta-propeller domain-containing protein</fullName>
    </recommendedName>
</protein>